<dbReference type="PANTHER" id="PTHR43698:SF1">
    <property type="entry name" value="BLL4564 PROTEIN"/>
    <property type="match status" value="1"/>
</dbReference>
<accession>A0ABY9V6U5</accession>
<name>A0ABY9V6U5_9ACTN</name>
<dbReference type="InterPro" id="IPR013096">
    <property type="entry name" value="Cupin_2"/>
</dbReference>
<dbReference type="EMBL" id="CP117522">
    <property type="protein sequence ID" value="WNF00367.1"/>
    <property type="molecule type" value="Genomic_DNA"/>
</dbReference>
<evidence type="ECO:0000313" key="3">
    <source>
        <dbReference type="Proteomes" id="UP001305606"/>
    </source>
</evidence>
<organism evidence="2 3">
    <name type="scientific">Streptomyces luomodiensis</name>
    <dbReference type="NCBI Taxonomy" id="3026192"/>
    <lineage>
        <taxon>Bacteria</taxon>
        <taxon>Bacillati</taxon>
        <taxon>Actinomycetota</taxon>
        <taxon>Actinomycetes</taxon>
        <taxon>Kitasatosporales</taxon>
        <taxon>Streptomycetaceae</taxon>
        <taxon>Streptomyces</taxon>
    </lineage>
</organism>
<dbReference type="PANTHER" id="PTHR43698">
    <property type="entry name" value="RIBD C-TERMINAL DOMAIN CONTAINING PROTEIN"/>
    <property type="match status" value="1"/>
</dbReference>
<keyword evidence="3" id="KW-1185">Reference proteome</keyword>
<dbReference type="InterPro" id="IPR011051">
    <property type="entry name" value="RmlC_Cupin_sf"/>
</dbReference>
<reference evidence="2 3" key="1">
    <citation type="submission" date="2023-02" db="EMBL/GenBank/DDBJ databases">
        <title>Streptomyces sp. SCA4-21 with antifungal activity against Fusarium oxysporum f. sp. cubense, Streptomyces sp. SCA2-17 with antifungal activity against Fusarium oxysporum f. sp. cubense.</title>
        <authorList>
            <person name="Qi D."/>
        </authorList>
    </citation>
    <scope>NUCLEOTIDE SEQUENCE [LARGE SCALE GENOMIC DNA]</scope>
    <source>
        <strain evidence="2 3">SCA4-21</strain>
    </source>
</reference>
<sequence>MRAEETFTGEAWRDPLVPLGDGVSIGNVFFSPCARTYWHEHDGGQLLFVLAGSGLVCTADETIAVGAGDRVWTPPGVRHWHGATGERFMFHTAITVGGTTWQEEVSEETYSVGCGRRDAR</sequence>
<dbReference type="Proteomes" id="UP001305606">
    <property type="component" value="Chromosome"/>
</dbReference>
<dbReference type="InterPro" id="IPR014710">
    <property type="entry name" value="RmlC-like_jellyroll"/>
</dbReference>
<dbReference type="InterPro" id="IPR047263">
    <property type="entry name" value="HNL-like_cupin"/>
</dbReference>
<dbReference type="Gene3D" id="2.60.120.10">
    <property type="entry name" value="Jelly Rolls"/>
    <property type="match status" value="1"/>
</dbReference>
<gene>
    <name evidence="2" type="ORF">PS467_36115</name>
</gene>
<dbReference type="Pfam" id="PF07883">
    <property type="entry name" value="Cupin_2"/>
    <property type="match status" value="1"/>
</dbReference>
<evidence type="ECO:0000259" key="1">
    <source>
        <dbReference type="Pfam" id="PF07883"/>
    </source>
</evidence>
<dbReference type="SUPFAM" id="SSF51182">
    <property type="entry name" value="RmlC-like cupins"/>
    <property type="match status" value="1"/>
</dbReference>
<feature type="domain" description="Cupin type-2" evidence="1">
    <location>
        <begin position="34"/>
        <end position="86"/>
    </location>
</feature>
<proteinExistence type="predicted"/>
<evidence type="ECO:0000313" key="2">
    <source>
        <dbReference type="EMBL" id="WNF00367.1"/>
    </source>
</evidence>
<dbReference type="RefSeq" id="WP_311038761.1">
    <property type="nucleotide sequence ID" value="NZ_CP117522.1"/>
</dbReference>
<dbReference type="CDD" id="cd02233">
    <property type="entry name" value="cupin_HNL-like"/>
    <property type="match status" value="1"/>
</dbReference>
<protein>
    <submittedName>
        <fullName evidence="2">Cupin domain-containing protein</fullName>
    </submittedName>
</protein>